<proteinExistence type="predicted"/>
<dbReference type="AlphaFoldDB" id="A0A5B8W634"/>
<evidence type="ECO:0000313" key="3">
    <source>
        <dbReference type="Proteomes" id="UP000321362"/>
    </source>
</evidence>
<accession>A0A5B8W634</accession>
<reference evidence="2 3" key="1">
    <citation type="journal article" date="2013" name="J. Microbiol.">
        <title>Mucilaginibacter ginsenosidivorax sp. nov., with ginsenoside converting activity isolated from sediment.</title>
        <authorList>
            <person name="Kim J.K."/>
            <person name="Choi T.E."/>
            <person name="Liu Q.M."/>
            <person name="Park H.Y."/>
            <person name="Yi T.H."/>
            <person name="Yoon M.H."/>
            <person name="Kim S.C."/>
            <person name="Im W.T."/>
        </authorList>
    </citation>
    <scope>NUCLEOTIDE SEQUENCE [LARGE SCALE GENOMIC DNA]</scope>
    <source>
        <strain evidence="2 3">KHI28</strain>
    </source>
</reference>
<name>A0A5B8W634_9SPHI</name>
<dbReference type="Proteomes" id="UP000321362">
    <property type="component" value="Chromosome"/>
</dbReference>
<organism evidence="2 3">
    <name type="scientific">Mucilaginibacter ginsenosidivorax</name>
    <dbReference type="NCBI Taxonomy" id="862126"/>
    <lineage>
        <taxon>Bacteria</taxon>
        <taxon>Pseudomonadati</taxon>
        <taxon>Bacteroidota</taxon>
        <taxon>Sphingobacteriia</taxon>
        <taxon>Sphingobacteriales</taxon>
        <taxon>Sphingobacteriaceae</taxon>
        <taxon>Mucilaginibacter</taxon>
    </lineage>
</organism>
<dbReference type="KEGG" id="mgk:FSB76_24250"/>
<evidence type="ECO:0000256" key="1">
    <source>
        <dbReference type="SAM" id="MobiDB-lite"/>
    </source>
</evidence>
<protein>
    <submittedName>
        <fullName evidence="2">Uncharacterized protein</fullName>
    </submittedName>
</protein>
<keyword evidence="3" id="KW-1185">Reference proteome</keyword>
<dbReference type="EMBL" id="CP042437">
    <property type="protein sequence ID" value="QEC78907.1"/>
    <property type="molecule type" value="Genomic_DNA"/>
</dbReference>
<feature type="region of interest" description="Disordered" evidence="1">
    <location>
        <begin position="68"/>
        <end position="88"/>
    </location>
</feature>
<evidence type="ECO:0000313" key="2">
    <source>
        <dbReference type="EMBL" id="QEC78907.1"/>
    </source>
</evidence>
<gene>
    <name evidence="2" type="ORF">FSB76_24250</name>
</gene>
<dbReference type="RefSeq" id="WP_147057999.1">
    <property type="nucleotide sequence ID" value="NZ_CP042437.1"/>
</dbReference>
<sequence>MKFKTNKIMLQKLIIPGACIVLISSVLCYKFVTPEQKQPVVVEVGPAPTLDTTKFKIVKPSIVKGRHPIENKSGGVTGVKPTTGIKPK</sequence>